<accession>A0A9Q0QUD4</accession>
<dbReference type="SUPFAM" id="SSF101941">
    <property type="entry name" value="NAC domain"/>
    <property type="match status" value="1"/>
</dbReference>
<dbReference type="AlphaFoldDB" id="A0A9Q0QUD4"/>
<keyword evidence="4" id="KW-0539">Nucleus</keyword>
<evidence type="ECO:0000256" key="3">
    <source>
        <dbReference type="ARBA" id="ARBA00023163"/>
    </source>
</evidence>
<keyword evidence="8" id="KW-1185">Reference proteome</keyword>
<comment type="caution">
    <text evidence="7">The sequence shown here is derived from an EMBL/GenBank/DDBJ whole genome shotgun (WGS) entry which is preliminary data.</text>
</comment>
<sequence>MDNLPLGFRFYPTEEELITFYLRNKLQGTRPDLDRVIPVLDIYEMDPWQLPQFAGELCRGNPEQWFFFTPRQAREARGGRPNRITSAGYWKVTGSPGYSYSSGNQIIGMKKTMVFYKGKAPSGKKTEWKMNEYRAILGDSTSSTSTATTLNPILRHEYSLCRLFVGSGCLRAFDRRPSGATDSGVGTSGSWEMATITHHQNPTKVEKSSSRKSLSSGGTGGDDSHPPQTGECADWPMTDDDLQALLEWGDLNWD</sequence>
<feature type="region of interest" description="Disordered" evidence="5">
    <location>
        <begin position="198"/>
        <end position="236"/>
    </location>
</feature>
<protein>
    <recommendedName>
        <fullName evidence="6">NAC domain-containing protein</fullName>
    </recommendedName>
</protein>
<keyword evidence="3" id="KW-0804">Transcription</keyword>
<evidence type="ECO:0000259" key="6">
    <source>
        <dbReference type="PROSITE" id="PS51005"/>
    </source>
</evidence>
<dbReference type="OrthoDB" id="622307at2759"/>
<dbReference type="EMBL" id="JAMYWD010000005">
    <property type="protein sequence ID" value="KAJ4972074.1"/>
    <property type="molecule type" value="Genomic_DNA"/>
</dbReference>
<dbReference type="GO" id="GO:0003677">
    <property type="term" value="F:DNA binding"/>
    <property type="evidence" value="ECO:0007669"/>
    <property type="project" value="UniProtKB-KW"/>
</dbReference>
<evidence type="ECO:0000313" key="7">
    <source>
        <dbReference type="EMBL" id="KAJ4972074.1"/>
    </source>
</evidence>
<evidence type="ECO:0000256" key="4">
    <source>
        <dbReference type="ARBA" id="ARBA00023242"/>
    </source>
</evidence>
<evidence type="ECO:0000256" key="1">
    <source>
        <dbReference type="ARBA" id="ARBA00023015"/>
    </source>
</evidence>
<dbReference type="Proteomes" id="UP001141806">
    <property type="component" value="Unassembled WGS sequence"/>
</dbReference>
<evidence type="ECO:0000313" key="8">
    <source>
        <dbReference type="Proteomes" id="UP001141806"/>
    </source>
</evidence>
<name>A0A9Q0QUD4_9MAGN</name>
<dbReference type="InterPro" id="IPR036093">
    <property type="entry name" value="NAC_dom_sf"/>
</dbReference>
<dbReference type="PANTHER" id="PTHR31744">
    <property type="entry name" value="PROTEIN CUP-SHAPED COTYLEDON 2-RELATED"/>
    <property type="match status" value="1"/>
</dbReference>
<evidence type="ECO:0000256" key="5">
    <source>
        <dbReference type="SAM" id="MobiDB-lite"/>
    </source>
</evidence>
<keyword evidence="2" id="KW-0238">DNA-binding</keyword>
<dbReference type="GO" id="GO:0006355">
    <property type="term" value="P:regulation of DNA-templated transcription"/>
    <property type="evidence" value="ECO:0007669"/>
    <property type="project" value="InterPro"/>
</dbReference>
<evidence type="ECO:0000256" key="2">
    <source>
        <dbReference type="ARBA" id="ARBA00023125"/>
    </source>
</evidence>
<reference evidence="7" key="1">
    <citation type="journal article" date="2023" name="Plant J.">
        <title>The genome of the king protea, Protea cynaroides.</title>
        <authorList>
            <person name="Chang J."/>
            <person name="Duong T.A."/>
            <person name="Schoeman C."/>
            <person name="Ma X."/>
            <person name="Roodt D."/>
            <person name="Barker N."/>
            <person name="Li Z."/>
            <person name="Van de Peer Y."/>
            <person name="Mizrachi E."/>
        </authorList>
    </citation>
    <scope>NUCLEOTIDE SEQUENCE</scope>
    <source>
        <tissue evidence="7">Young leaves</tissue>
    </source>
</reference>
<gene>
    <name evidence="7" type="ORF">NE237_005173</name>
</gene>
<dbReference type="InterPro" id="IPR003441">
    <property type="entry name" value="NAC-dom"/>
</dbReference>
<keyword evidence="1" id="KW-0805">Transcription regulation</keyword>
<dbReference type="PROSITE" id="PS51005">
    <property type="entry name" value="NAC"/>
    <property type="match status" value="1"/>
</dbReference>
<proteinExistence type="predicted"/>
<feature type="domain" description="NAC" evidence="6">
    <location>
        <begin position="4"/>
        <end position="166"/>
    </location>
</feature>
<dbReference type="Pfam" id="PF02365">
    <property type="entry name" value="NAM"/>
    <property type="match status" value="1"/>
</dbReference>
<dbReference type="Gene3D" id="2.170.150.80">
    <property type="entry name" value="NAC domain"/>
    <property type="match status" value="1"/>
</dbReference>
<organism evidence="7 8">
    <name type="scientific">Protea cynaroides</name>
    <dbReference type="NCBI Taxonomy" id="273540"/>
    <lineage>
        <taxon>Eukaryota</taxon>
        <taxon>Viridiplantae</taxon>
        <taxon>Streptophyta</taxon>
        <taxon>Embryophyta</taxon>
        <taxon>Tracheophyta</taxon>
        <taxon>Spermatophyta</taxon>
        <taxon>Magnoliopsida</taxon>
        <taxon>Proteales</taxon>
        <taxon>Proteaceae</taxon>
        <taxon>Protea</taxon>
    </lineage>
</organism>
<dbReference type="PANTHER" id="PTHR31744:SF220">
    <property type="entry name" value="LOW QUALITY PROTEIN: NAC DOMAIN-CONTAINING PROTEIN 90-LIKE"/>
    <property type="match status" value="1"/>
</dbReference>